<dbReference type="GO" id="GO:0016020">
    <property type="term" value="C:membrane"/>
    <property type="evidence" value="ECO:0007669"/>
    <property type="project" value="UniProtKB-SubCell"/>
</dbReference>
<feature type="transmembrane region" description="Helical" evidence="7">
    <location>
        <begin position="456"/>
        <end position="481"/>
    </location>
</feature>
<feature type="transmembrane region" description="Helical" evidence="7">
    <location>
        <begin position="211"/>
        <end position="231"/>
    </location>
</feature>
<dbReference type="PANTHER" id="PTHR11654">
    <property type="entry name" value="OLIGOPEPTIDE TRANSPORTER-RELATED"/>
    <property type="match status" value="1"/>
</dbReference>
<dbReference type="EMBL" id="JH126404">
    <property type="protein sequence ID" value="EGX89852.1"/>
    <property type="molecule type" value="Genomic_DNA"/>
</dbReference>
<dbReference type="KEGG" id="cmt:CCM_08105"/>
<evidence type="ECO:0000313" key="8">
    <source>
        <dbReference type="EMBL" id="EGX89852.1"/>
    </source>
</evidence>
<evidence type="ECO:0000256" key="4">
    <source>
        <dbReference type="ARBA" id="ARBA00022989"/>
    </source>
</evidence>
<dbReference type="Pfam" id="PF00854">
    <property type="entry name" value="PTR2"/>
    <property type="match status" value="1"/>
</dbReference>
<evidence type="ECO:0000256" key="1">
    <source>
        <dbReference type="ARBA" id="ARBA00004141"/>
    </source>
</evidence>
<protein>
    <submittedName>
        <fullName evidence="8">Oligopeptide transporter, putative</fullName>
    </submittedName>
</protein>
<organism evidence="8 9">
    <name type="scientific">Cordyceps militaris (strain CM01)</name>
    <name type="common">Caterpillar fungus</name>
    <dbReference type="NCBI Taxonomy" id="983644"/>
    <lineage>
        <taxon>Eukaryota</taxon>
        <taxon>Fungi</taxon>
        <taxon>Dikarya</taxon>
        <taxon>Ascomycota</taxon>
        <taxon>Pezizomycotina</taxon>
        <taxon>Sordariomycetes</taxon>
        <taxon>Hypocreomycetidae</taxon>
        <taxon>Hypocreales</taxon>
        <taxon>Cordycipitaceae</taxon>
        <taxon>Cordyceps</taxon>
    </lineage>
</organism>
<evidence type="ECO:0000256" key="6">
    <source>
        <dbReference type="SAM" id="MobiDB-lite"/>
    </source>
</evidence>
<evidence type="ECO:0000256" key="3">
    <source>
        <dbReference type="ARBA" id="ARBA00022692"/>
    </source>
</evidence>
<keyword evidence="5 7" id="KW-0472">Membrane</keyword>
<dbReference type="AlphaFoldDB" id="G3JNL2"/>
<feature type="transmembrane region" description="Helical" evidence="7">
    <location>
        <begin position="293"/>
        <end position="314"/>
    </location>
</feature>
<dbReference type="SUPFAM" id="SSF103473">
    <property type="entry name" value="MFS general substrate transporter"/>
    <property type="match status" value="1"/>
</dbReference>
<reference evidence="8 9" key="1">
    <citation type="journal article" date="2011" name="Genome Biol.">
        <title>Genome sequence of the insect pathogenic fungus Cordyceps militaris, a valued traditional Chinese medicine.</title>
        <authorList>
            <person name="Zheng P."/>
            <person name="Xia Y."/>
            <person name="Xiao G."/>
            <person name="Xiong C."/>
            <person name="Hu X."/>
            <person name="Zhang S."/>
            <person name="Zheng H."/>
            <person name="Huang Y."/>
            <person name="Zhou Y."/>
            <person name="Wang S."/>
            <person name="Zhao G.P."/>
            <person name="Liu X."/>
            <person name="St Leger R.J."/>
            <person name="Wang C."/>
        </authorList>
    </citation>
    <scope>NUCLEOTIDE SEQUENCE [LARGE SCALE GENOMIC DNA]</scope>
    <source>
        <strain evidence="8 9">CM01</strain>
    </source>
</reference>
<dbReference type="OrthoDB" id="8904098at2759"/>
<dbReference type="Gene3D" id="1.20.1250.20">
    <property type="entry name" value="MFS general substrate transporter like domains"/>
    <property type="match status" value="1"/>
</dbReference>
<dbReference type="eggNOG" id="KOG1237">
    <property type="taxonomic scope" value="Eukaryota"/>
</dbReference>
<dbReference type="GeneID" id="18170114"/>
<dbReference type="InParanoid" id="G3JNL2"/>
<dbReference type="Proteomes" id="UP000001610">
    <property type="component" value="Unassembled WGS sequence"/>
</dbReference>
<evidence type="ECO:0000313" key="9">
    <source>
        <dbReference type="Proteomes" id="UP000001610"/>
    </source>
</evidence>
<name>G3JNL2_CORMM</name>
<keyword evidence="9" id="KW-1185">Reference proteome</keyword>
<dbReference type="InterPro" id="IPR000109">
    <property type="entry name" value="POT_fam"/>
</dbReference>
<gene>
    <name evidence="8" type="ORF">CCM_08105</name>
</gene>
<comment type="subcellular location">
    <subcellularLocation>
        <location evidence="1">Membrane</location>
        <topology evidence="1">Multi-pass membrane protein</topology>
    </subcellularLocation>
</comment>
<dbReference type="RefSeq" id="XP_006673307.1">
    <property type="nucleotide sequence ID" value="XM_006673244.1"/>
</dbReference>
<proteinExistence type="inferred from homology"/>
<evidence type="ECO:0000256" key="2">
    <source>
        <dbReference type="ARBA" id="ARBA00005982"/>
    </source>
</evidence>
<feature type="transmembrane region" description="Helical" evidence="7">
    <location>
        <begin position="268"/>
        <end position="287"/>
    </location>
</feature>
<accession>G3JNL2</accession>
<dbReference type="VEuPathDB" id="FungiDB:CCM_08105"/>
<sequence>MSSAKRYVSVLPSPLWKWSVGDFYIMSDTEKRVDLADDKQVQLADSEQSTEDLRIEPHRHDVEILNKDYEGKPTDEELETLRRVPGALPATAYLLCAVEFCERASYYGCAQIWTNYINRPLPVGGNGLGAVPHGSQGTQGALGLGEKVANATGQSFNLLAYSLPLLVGYLADTRFGRYPMIFWGIMLCGLGHVLIIAGGARSLLEDGTAKIPFFIGVYILAVGAAMFKPNVTPLLLDQMRNHVPKVITLKSGERVIEDPEHTAERAMLWFYLLINIGAFMSTATSYSARYVGWWLAFTLPLILYIPLPILLIWLKPRLIIHKPGGSDLVNVFRVIGHCMAKGGIFRIGKTGWWDAAKPSVIAAQGGSETRYNDAFVEDVKRTMQATGMFCFFPVQYWNDNGLGNSANYLGTMLRGNGVPNDVIGNFNSLSIIVLGPILNYGLYPLLRNRRIHYGPIARITTGYFISTLGGIGYTLLCWKAYETNPCGYYGSSDPRCVDNGLVSPISLWWEAIPYALGGFSELFINVPAYGIAYSRAPVNMRGLVSSINLFNTGFAYIVNLATSAAIADPHLIWVFGGPAIIGGIVTVGFWFIFKHIDKEEYVLSTNQVSEATGTRDYFDENELNESSNRPASISANEQNGFSQKI</sequence>
<feature type="compositionally biased region" description="Polar residues" evidence="6">
    <location>
        <begin position="624"/>
        <end position="645"/>
    </location>
</feature>
<feature type="transmembrane region" description="Helical" evidence="7">
    <location>
        <begin position="543"/>
        <end position="566"/>
    </location>
</feature>
<keyword evidence="4 7" id="KW-1133">Transmembrane helix</keyword>
<keyword evidence="3 7" id="KW-0812">Transmembrane</keyword>
<feature type="transmembrane region" description="Helical" evidence="7">
    <location>
        <begin position="180"/>
        <end position="199"/>
    </location>
</feature>
<evidence type="ECO:0000256" key="5">
    <source>
        <dbReference type="ARBA" id="ARBA00023136"/>
    </source>
</evidence>
<dbReference type="OMA" id="PISLWWE"/>
<comment type="similarity">
    <text evidence="2">Belongs to the major facilitator superfamily. Proton-dependent oligopeptide transporter (POT/PTR) (TC 2.A.17) family.</text>
</comment>
<dbReference type="HOGENOM" id="CLU_004790_4_3_1"/>
<feature type="transmembrane region" description="Helical" evidence="7">
    <location>
        <begin position="572"/>
        <end position="593"/>
    </location>
</feature>
<feature type="region of interest" description="Disordered" evidence="6">
    <location>
        <begin position="621"/>
        <end position="645"/>
    </location>
</feature>
<dbReference type="InterPro" id="IPR036259">
    <property type="entry name" value="MFS_trans_sf"/>
</dbReference>
<evidence type="ECO:0000256" key="7">
    <source>
        <dbReference type="SAM" id="Phobius"/>
    </source>
</evidence>
<dbReference type="GO" id="GO:0022857">
    <property type="term" value="F:transmembrane transporter activity"/>
    <property type="evidence" value="ECO:0007669"/>
    <property type="project" value="InterPro"/>
</dbReference>